<sequence>MNNITVSCGEIESAVGFVYVILSVILKKANNPDCDQSWYSEDGRLLADPSDPQTLMYPVISVSSDRLTTSYCVDELLHEIRCHALGFRLKTVFRVRNETDPNSGSTQTPNSHHLWWLLAFVSLFLS</sequence>
<comment type="caution">
    <text evidence="1">The sequence shown here is derived from an EMBL/GenBank/DDBJ whole genome shotgun (WGS) entry which is preliminary data.</text>
</comment>
<name>A0A7J6D7N2_9TELE</name>
<organism evidence="1 2">
    <name type="scientific">Onychostoma macrolepis</name>
    <dbReference type="NCBI Taxonomy" id="369639"/>
    <lineage>
        <taxon>Eukaryota</taxon>
        <taxon>Metazoa</taxon>
        <taxon>Chordata</taxon>
        <taxon>Craniata</taxon>
        <taxon>Vertebrata</taxon>
        <taxon>Euteleostomi</taxon>
        <taxon>Actinopterygii</taxon>
        <taxon>Neopterygii</taxon>
        <taxon>Teleostei</taxon>
        <taxon>Ostariophysi</taxon>
        <taxon>Cypriniformes</taxon>
        <taxon>Cyprinidae</taxon>
        <taxon>Acrossocheilinae</taxon>
        <taxon>Onychostoma</taxon>
    </lineage>
</organism>
<dbReference type="EMBL" id="JAAMOB010000003">
    <property type="protein sequence ID" value="KAF4115045.1"/>
    <property type="molecule type" value="Genomic_DNA"/>
</dbReference>
<accession>A0A7J6D7N2</accession>
<dbReference type="AlphaFoldDB" id="A0A7J6D7N2"/>
<protein>
    <submittedName>
        <fullName evidence="1">Uncharacterized protein</fullName>
    </submittedName>
</protein>
<evidence type="ECO:0000313" key="2">
    <source>
        <dbReference type="Proteomes" id="UP000579812"/>
    </source>
</evidence>
<reference evidence="1 2" key="1">
    <citation type="submission" date="2020-04" db="EMBL/GenBank/DDBJ databases">
        <title>Chromosome-level genome assembly of a cyprinid fish Onychostoma macrolepis by integration of Nanopore Sequencing, Bionano and Hi-C technology.</title>
        <authorList>
            <person name="Wang D."/>
        </authorList>
    </citation>
    <scope>NUCLEOTIDE SEQUENCE [LARGE SCALE GENOMIC DNA]</scope>
    <source>
        <strain evidence="1">SWU-2019</strain>
        <tissue evidence="1">Muscle</tissue>
    </source>
</reference>
<keyword evidence="2" id="KW-1185">Reference proteome</keyword>
<gene>
    <name evidence="1" type="ORF">G5714_002534</name>
</gene>
<dbReference type="Proteomes" id="UP000579812">
    <property type="component" value="Unassembled WGS sequence"/>
</dbReference>
<proteinExistence type="predicted"/>
<evidence type="ECO:0000313" key="1">
    <source>
        <dbReference type="EMBL" id="KAF4115045.1"/>
    </source>
</evidence>